<keyword evidence="2" id="KW-1185">Reference proteome</keyword>
<organism evidence="1 2">
    <name type="scientific">Plastoroseomonas hellenica</name>
    <dbReference type="NCBI Taxonomy" id="2687306"/>
    <lineage>
        <taxon>Bacteria</taxon>
        <taxon>Pseudomonadati</taxon>
        <taxon>Pseudomonadota</taxon>
        <taxon>Alphaproteobacteria</taxon>
        <taxon>Acetobacterales</taxon>
        <taxon>Acetobacteraceae</taxon>
        <taxon>Plastoroseomonas</taxon>
    </lineage>
</organism>
<accession>A0ABS5F394</accession>
<gene>
    <name evidence="1" type="ORF">GXW71_21705</name>
</gene>
<protein>
    <recommendedName>
        <fullName evidence="3">DUF2147 domain-containing protein</fullName>
    </recommendedName>
</protein>
<evidence type="ECO:0008006" key="3">
    <source>
        <dbReference type="Google" id="ProtNLM"/>
    </source>
</evidence>
<dbReference type="Proteomes" id="UP001196870">
    <property type="component" value="Unassembled WGS sequence"/>
</dbReference>
<proteinExistence type="predicted"/>
<evidence type="ECO:0000313" key="1">
    <source>
        <dbReference type="EMBL" id="MBR0666991.1"/>
    </source>
</evidence>
<dbReference type="EMBL" id="JAAGBB010000028">
    <property type="protein sequence ID" value="MBR0666991.1"/>
    <property type="molecule type" value="Genomic_DNA"/>
</dbReference>
<reference evidence="2" key="1">
    <citation type="journal article" date="2021" name="Syst. Appl. Microbiol.">
        <title>Roseomonas hellenica sp. nov., isolated from roots of wild-growing Alkanna tinctoria.</title>
        <authorList>
            <person name="Rat A."/>
            <person name="Naranjo H.D."/>
            <person name="Lebbe L."/>
            <person name="Cnockaert M."/>
            <person name="Krigas N."/>
            <person name="Grigoriadou K."/>
            <person name="Maloupa E."/>
            <person name="Willems A."/>
        </authorList>
    </citation>
    <scope>NUCLEOTIDE SEQUENCE [LARGE SCALE GENOMIC DNA]</scope>
    <source>
        <strain evidence="2">LMG 31523</strain>
    </source>
</reference>
<comment type="caution">
    <text evidence="1">The sequence shown here is derived from an EMBL/GenBank/DDBJ whole genome shotgun (WGS) entry which is preliminary data.</text>
</comment>
<sequence>MPPSCSPDAASRARLHRLLETTVLVALLAGLACPAWAQDGAASIRAERAALWHVAMAVPDGPDREFRFRDVRVHDDGALPGEGGPLICGALEFEDADAGIVRFALLYGRDGDGRLQAGTPFFYGRNWLLGTAELADRCATVGTAAEARPYPPR</sequence>
<evidence type="ECO:0000313" key="2">
    <source>
        <dbReference type="Proteomes" id="UP001196870"/>
    </source>
</evidence>
<dbReference type="RefSeq" id="WP_211854769.1">
    <property type="nucleotide sequence ID" value="NZ_JAAGBB010000028.1"/>
</dbReference>
<name>A0ABS5F394_9PROT</name>